<dbReference type="InterPro" id="IPR011032">
    <property type="entry name" value="GroES-like_sf"/>
</dbReference>
<keyword evidence="4" id="KW-0560">Oxidoreductase</keyword>
<evidence type="ECO:0000259" key="6">
    <source>
        <dbReference type="SMART" id="SM00829"/>
    </source>
</evidence>
<dbReference type="GO" id="GO:0046872">
    <property type="term" value="F:metal ion binding"/>
    <property type="evidence" value="ECO:0007669"/>
    <property type="project" value="UniProtKB-KW"/>
</dbReference>
<dbReference type="SUPFAM" id="SSF50129">
    <property type="entry name" value="GroES-like"/>
    <property type="match status" value="1"/>
</dbReference>
<keyword evidence="2 5" id="KW-0479">Metal-binding</keyword>
<dbReference type="PANTHER" id="PTHR42813">
    <property type="entry name" value="ZINC-TYPE ALCOHOL DEHYDROGENASE-LIKE"/>
    <property type="match status" value="1"/>
</dbReference>
<name>A0A934K499_9BACT</name>
<comment type="caution">
    <text evidence="7">The sequence shown here is derived from an EMBL/GenBank/DDBJ whole genome shotgun (WGS) entry which is preliminary data.</text>
</comment>
<proteinExistence type="inferred from homology"/>
<dbReference type="InterPro" id="IPR036291">
    <property type="entry name" value="NAD(P)-bd_dom_sf"/>
</dbReference>
<dbReference type="InterPro" id="IPR013154">
    <property type="entry name" value="ADH-like_N"/>
</dbReference>
<dbReference type="InterPro" id="IPR020843">
    <property type="entry name" value="ER"/>
</dbReference>
<evidence type="ECO:0000256" key="1">
    <source>
        <dbReference type="ARBA" id="ARBA00001947"/>
    </source>
</evidence>
<dbReference type="Proteomes" id="UP000612893">
    <property type="component" value="Unassembled WGS sequence"/>
</dbReference>
<dbReference type="EMBL" id="JAEKNR010000170">
    <property type="protein sequence ID" value="MBJ7599739.1"/>
    <property type="molecule type" value="Genomic_DNA"/>
</dbReference>
<dbReference type="SMART" id="SM00829">
    <property type="entry name" value="PKS_ER"/>
    <property type="match status" value="1"/>
</dbReference>
<dbReference type="GO" id="GO:0016491">
    <property type="term" value="F:oxidoreductase activity"/>
    <property type="evidence" value="ECO:0007669"/>
    <property type="project" value="UniProtKB-KW"/>
</dbReference>
<evidence type="ECO:0000313" key="8">
    <source>
        <dbReference type="Proteomes" id="UP000612893"/>
    </source>
</evidence>
<protein>
    <submittedName>
        <fullName evidence="7">Alcohol dehydrogenase catalytic domain-containing protein</fullName>
    </submittedName>
</protein>
<dbReference type="PROSITE" id="PS00059">
    <property type="entry name" value="ADH_ZINC"/>
    <property type="match status" value="1"/>
</dbReference>
<evidence type="ECO:0000256" key="3">
    <source>
        <dbReference type="ARBA" id="ARBA00022833"/>
    </source>
</evidence>
<comment type="similarity">
    <text evidence="5">Belongs to the zinc-containing alcohol dehydrogenase family.</text>
</comment>
<dbReference type="AlphaFoldDB" id="A0A934K499"/>
<evidence type="ECO:0000313" key="7">
    <source>
        <dbReference type="EMBL" id="MBJ7599739.1"/>
    </source>
</evidence>
<feature type="domain" description="Enoyl reductase (ER)" evidence="6">
    <location>
        <begin position="7"/>
        <end position="343"/>
    </location>
</feature>
<dbReference type="RefSeq" id="WP_338203341.1">
    <property type="nucleotide sequence ID" value="NZ_JAEKNR010000170.1"/>
</dbReference>
<dbReference type="InterPro" id="IPR013149">
    <property type="entry name" value="ADH-like_C"/>
</dbReference>
<keyword evidence="8" id="KW-1185">Reference proteome</keyword>
<evidence type="ECO:0000256" key="5">
    <source>
        <dbReference type="RuleBase" id="RU361277"/>
    </source>
</evidence>
<gene>
    <name evidence="7" type="ORF">JF922_16890</name>
</gene>
<evidence type="ECO:0000256" key="2">
    <source>
        <dbReference type="ARBA" id="ARBA00022723"/>
    </source>
</evidence>
<dbReference type="Gene3D" id="3.40.50.720">
    <property type="entry name" value="NAD(P)-binding Rossmann-like Domain"/>
    <property type="match status" value="1"/>
</dbReference>
<keyword evidence="3 5" id="KW-0862">Zinc</keyword>
<sequence>MRAVTYRDVGDFRVADVPVPELQGSRDALVRISLGAICGSDLHIYHGNVPIDQGAVLGHEFVGVVEKVGAEVQSLRPGARVVAPFYAACGHCRHCRRGWWSQCDHKATFGHGTYFGGLGGGQAEYVVVPDADLNLAPIPDGVDDEHAIFVGDILATGYFAAERAEIRPGDTVAVIGAGPVGLMAVMCAQLFGPARVFVVDMVDSRLEVARELGAVPIDTRAVNPQVEIQRHTGGAGADSVLECVGLLAAIESSMQCVRGGGTVSSVGVPSAVSGDFPYLEFWMRDLTYRAGWANVHAYLRPLLDLVEAGRLSPEKIISHRMRLAEAEEAYRLFDSRQATKVVLRP</sequence>
<organism evidence="7 8">
    <name type="scientific">Candidatus Nephthysia bennettiae</name>
    <dbReference type="NCBI Taxonomy" id="3127016"/>
    <lineage>
        <taxon>Bacteria</taxon>
        <taxon>Bacillati</taxon>
        <taxon>Candidatus Dormiibacterota</taxon>
        <taxon>Candidatus Dormibacteria</taxon>
        <taxon>Candidatus Dormibacterales</taxon>
        <taxon>Candidatus Dormibacteraceae</taxon>
        <taxon>Candidatus Nephthysia</taxon>
    </lineage>
</organism>
<accession>A0A934K499</accession>
<dbReference type="SUPFAM" id="SSF51735">
    <property type="entry name" value="NAD(P)-binding Rossmann-fold domains"/>
    <property type="match status" value="1"/>
</dbReference>
<dbReference type="Pfam" id="PF00107">
    <property type="entry name" value="ADH_zinc_N"/>
    <property type="match status" value="1"/>
</dbReference>
<dbReference type="Gene3D" id="3.90.180.10">
    <property type="entry name" value="Medium-chain alcohol dehydrogenases, catalytic domain"/>
    <property type="match status" value="1"/>
</dbReference>
<comment type="cofactor">
    <cofactor evidence="1 5">
        <name>Zn(2+)</name>
        <dbReference type="ChEBI" id="CHEBI:29105"/>
    </cofactor>
</comment>
<evidence type="ECO:0000256" key="4">
    <source>
        <dbReference type="ARBA" id="ARBA00023002"/>
    </source>
</evidence>
<reference evidence="7" key="1">
    <citation type="submission" date="2020-10" db="EMBL/GenBank/DDBJ databases">
        <title>Ca. Dormibacterota MAGs.</title>
        <authorList>
            <person name="Montgomery K."/>
        </authorList>
    </citation>
    <scope>NUCLEOTIDE SEQUENCE [LARGE SCALE GENOMIC DNA]</scope>
    <source>
        <strain evidence="7">SC8812_S17_10</strain>
    </source>
</reference>
<dbReference type="Pfam" id="PF08240">
    <property type="entry name" value="ADH_N"/>
    <property type="match status" value="1"/>
</dbReference>
<dbReference type="InterPro" id="IPR002328">
    <property type="entry name" value="ADH_Zn_CS"/>
</dbReference>